<dbReference type="Proteomes" id="UP000031938">
    <property type="component" value="Unassembled WGS sequence"/>
</dbReference>
<gene>
    <name evidence="1" type="ORF">KP78_05640</name>
</gene>
<dbReference type="PATRIC" id="fig|889306.3.peg.562"/>
<accession>A0A0C2W833</accession>
<dbReference type="EMBL" id="JXRP01000006">
    <property type="protein sequence ID" value="KIL52193.1"/>
    <property type="molecule type" value="Genomic_DNA"/>
</dbReference>
<name>A0A0C2W833_9BACL</name>
<reference evidence="1 2" key="1">
    <citation type="submission" date="2015-01" db="EMBL/GenBank/DDBJ databases">
        <title>Genome sequencing of Jeotgalibacillus soli.</title>
        <authorList>
            <person name="Goh K.M."/>
            <person name="Chan K.-G."/>
            <person name="Yaakop A.S."/>
            <person name="Ee R."/>
            <person name="Gan H.M."/>
            <person name="Chan C.S."/>
        </authorList>
    </citation>
    <scope>NUCLEOTIDE SEQUENCE [LARGE SCALE GENOMIC DNA]</scope>
    <source>
        <strain evidence="1 2">P9</strain>
    </source>
</reference>
<evidence type="ECO:0000313" key="2">
    <source>
        <dbReference type="Proteomes" id="UP000031938"/>
    </source>
</evidence>
<proteinExistence type="predicted"/>
<comment type="caution">
    <text evidence="1">The sequence shown here is derived from an EMBL/GenBank/DDBJ whole genome shotgun (WGS) entry which is preliminary data.</text>
</comment>
<protein>
    <submittedName>
        <fullName evidence="1">Uncharacterized protein</fullName>
    </submittedName>
</protein>
<keyword evidence="2" id="KW-1185">Reference proteome</keyword>
<sequence>MLYKRANSAQKIKLGHMPSAPEMPILGLVLIVDKDNQQKYTLLMNKELFA</sequence>
<evidence type="ECO:0000313" key="1">
    <source>
        <dbReference type="EMBL" id="KIL52193.1"/>
    </source>
</evidence>
<dbReference type="AlphaFoldDB" id="A0A0C2W833"/>
<organism evidence="1 2">
    <name type="scientific">Jeotgalibacillus soli</name>
    <dbReference type="NCBI Taxonomy" id="889306"/>
    <lineage>
        <taxon>Bacteria</taxon>
        <taxon>Bacillati</taxon>
        <taxon>Bacillota</taxon>
        <taxon>Bacilli</taxon>
        <taxon>Bacillales</taxon>
        <taxon>Caryophanaceae</taxon>
        <taxon>Jeotgalibacillus</taxon>
    </lineage>
</organism>
<dbReference type="STRING" id="889306.KP78_05640"/>